<keyword evidence="3" id="KW-0479">Metal-binding</keyword>
<dbReference type="PROSITE" id="PS50222">
    <property type="entry name" value="EF_HAND_2"/>
    <property type="match status" value="2"/>
</dbReference>
<feature type="region of interest" description="Disordered" evidence="6">
    <location>
        <begin position="1"/>
        <end position="140"/>
    </location>
</feature>
<dbReference type="GO" id="GO:0005509">
    <property type="term" value="F:calcium ion binding"/>
    <property type="evidence" value="ECO:0007669"/>
    <property type="project" value="InterPro"/>
</dbReference>
<dbReference type="InterPro" id="IPR002048">
    <property type="entry name" value="EF_hand_dom"/>
</dbReference>
<keyword evidence="9" id="KW-1185">Reference proteome</keyword>
<keyword evidence="2" id="KW-0963">Cytoplasm</keyword>
<dbReference type="InterPro" id="IPR011992">
    <property type="entry name" value="EF-hand-dom_pair"/>
</dbReference>
<organism evidence="8 9">
    <name type="scientific">Knufia fluminis</name>
    <dbReference type="NCBI Taxonomy" id="191047"/>
    <lineage>
        <taxon>Eukaryota</taxon>
        <taxon>Fungi</taxon>
        <taxon>Dikarya</taxon>
        <taxon>Ascomycota</taxon>
        <taxon>Pezizomycotina</taxon>
        <taxon>Eurotiomycetes</taxon>
        <taxon>Chaetothyriomycetidae</taxon>
        <taxon>Chaetothyriales</taxon>
        <taxon>Trichomeriaceae</taxon>
        <taxon>Knufia</taxon>
    </lineage>
</organism>
<dbReference type="InterPro" id="IPR051426">
    <property type="entry name" value="Peflin/Sorcin_CaBP"/>
</dbReference>
<dbReference type="InterPro" id="IPR018247">
    <property type="entry name" value="EF_Hand_1_Ca_BS"/>
</dbReference>
<dbReference type="GO" id="GO:0048306">
    <property type="term" value="F:calcium-dependent protein binding"/>
    <property type="evidence" value="ECO:0007669"/>
    <property type="project" value="UniProtKB-ARBA"/>
</dbReference>
<evidence type="ECO:0000313" key="9">
    <source>
        <dbReference type="Proteomes" id="UP001316803"/>
    </source>
</evidence>
<dbReference type="AlphaFoldDB" id="A0AAN8EZY9"/>
<dbReference type="Pfam" id="PF13499">
    <property type="entry name" value="EF-hand_7"/>
    <property type="match status" value="1"/>
</dbReference>
<comment type="caution">
    <text evidence="8">The sequence shown here is derived from an EMBL/GenBank/DDBJ whole genome shotgun (WGS) entry which is preliminary data.</text>
</comment>
<evidence type="ECO:0000256" key="1">
    <source>
        <dbReference type="ARBA" id="ARBA00004496"/>
    </source>
</evidence>
<evidence type="ECO:0000256" key="2">
    <source>
        <dbReference type="ARBA" id="ARBA00022490"/>
    </source>
</evidence>
<dbReference type="SMART" id="SM00054">
    <property type="entry name" value="EFh"/>
    <property type="match status" value="2"/>
</dbReference>
<dbReference type="SUPFAM" id="SSF47473">
    <property type="entry name" value="EF-hand"/>
    <property type="match status" value="1"/>
</dbReference>
<feature type="compositionally biased region" description="Polar residues" evidence="6">
    <location>
        <begin position="61"/>
        <end position="90"/>
    </location>
</feature>
<gene>
    <name evidence="8" type="ORF">OHC33_001917</name>
</gene>
<evidence type="ECO:0000259" key="7">
    <source>
        <dbReference type="PROSITE" id="PS50222"/>
    </source>
</evidence>
<dbReference type="Gene3D" id="1.10.238.10">
    <property type="entry name" value="EF-hand"/>
    <property type="match status" value="1"/>
</dbReference>
<reference evidence="8 9" key="1">
    <citation type="submission" date="2022-12" db="EMBL/GenBank/DDBJ databases">
        <title>Genomic features and morphological characterization of a novel Knufia sp. strain isolated from spacecraft assembly facility.</title>
        <authorList>
            <person name="Teixeira M."/>
            <person name="Chander A.M."/>
            <person name="Stajich J.E."/>
            <person name="Venkateswaran K."/>
        </authorList>
    </citation>
    <scope>NUCLEOTIDE SEQUENCE [LARGE SCALE GENOMIC DNA]</scope>
    <source>
        <strain evidence="8 9">FJI-L2-BK-P2</strain>
    </source>
</reference>
<keyword evidence="5" id="KW-0106">Calcium</keyword>
<feature type="domain" description="EF-hand" evidence="7">
    <location>
        <begin position="208"/>
        <end position="243"/>
    </location>
</feature>
<feature type="compositionally biased region" description="Low complexity" evidence="6">
    <location>
        <begin position="114"/>
        <end position="127"/>
    </location>
</feature>
<dbReference type="PROSITE" id="PS00018">
    <property type="entry name" value="EF_HAND_1"/>
    <property type="match status" value="1"/>
</dbReference>
<evidence type="ECO:0000313" key="8">
    <source>
        <dbReference type="EMBL" id="KAK5957541.1"/>
    </source>
</evidence>
<evidence type="ECO:0000256" key="4">
    <source>
        <dbReference type="ARBA" id="ARBA00022737"/>
    </source>
</evidence>
<name>A0AAN8EZY9_9EURO</name>
<dbReference type="EMBL" id="JAKLMC020000003">
    <property type="protein sequence ID" value="KAK5957541.1"/>
    <property type="molecule type" value="Genomic_DNA"/>
</dbReference>
<dbReference type="GO" id="GO:0005737">
    <property type="term" value="C:cytoplasm"/>
    <property type="evidence" value="ECO:0007669"/>
    <property type="project" value="UniProtKB-SubCell"/>
</dbReference>
<dbReference type="Proteomes" id="UP001316803">
    <property type="component" value="Unassembled WGS sequence"/>
</dbReference>
<feature type="domain" description="EF-hand" evidence="7">
    <location>
        <begin position="283"/>
        <end position="320"/>
    </location>
</feature>
<sequence>MAYNKSFNPDALPAHAEPEQAAQALSKLQIKNQQQQKPLPRPGQHSNTPPDRRPSPAVHAAQQSYRPHNIQTQSNYNQGYNQQPDYRQLQSPPPPADYGHGARPRPPQGGYGGLPSQQQQQYNQAPPRRTLPPPDADSADLYPLFRTANVSGTGSLTMTELGSALVNADFTPFDPLTIRSLMRMFSTSPPTHPQGPVIVFSEFQNLWRFLAAWRQLFERFDEDGSGKISLAEFTNALVAFGYRLSQPFIGLLYSTFNDRWDARRGSRGDAGGMSFDLFVQACIRLKRMTDVFKTYDDDRDGYVTMSFEEFLSEILKLQQE</sequence>
<protein>
    <recommendedName>
        <fullName evidence="7">EF-hand domain-containing protein</fullName>
    </recommendedName>
</protein>
<proteinExistence type="predicted"/>
<feature type="compositionally biased region" description="Low complexity" evidence="6">
    <location>
        <begin position="11"/>
        <end position="25"/>
    </location>
</feature>
<dbReference type="CDD" id="cd16180">
    <property type="entry name" value="EFh_PEF_Group_I"/>
    <property type="match status" value="1"/>
</dbReference>
<comment type="subcellular location">
    <subcellularLocation>
        <location evidence="1">Cytoplasm</location>
    </subcellularLocation>
</comment>
<dbReference type="PANTHER" id="PTHR46212:SF3">
    <property type="entry name" value="GH27120P"/>
    <property type="match status" value="1"/>
</dbReference>
<evidence type="ECO:0000256" key="5">
    <source>
        <dbReference type="ARBA" id="ARBA00022837"/>
    </source>
</evidence>
<keyword evidence="4" id="KW-0677">Repeat</keyword>
<evidence type="ECO:0000256" key="6">
    <source>
        <dbReference type="SAM" id="MobiDB-lite"/>
    </source>
</evidence>
<dbReference type="PANTHER" id="PTHR46212">
    <property type="entry name" value="PEFLIN"/>
    <property type="match status" value="1"/>
</dbReference>
<evidence type="ECO:0000256" key="3">
    <source>
        <dbReference type="ARBA" id="ARBA00022723"/>
    </source>
</evidence>
<accession>A0AAN8EZY9</accession>